<keyword evidence="12 16" id="KW-0904">Protein phosphatase</keyword>
<evidence type="ECO:0000256" key="13">
    <source>
        <dbReference type="ARBA" id="ARBA00023136"/>
    </source>
</evidence>
<accession>A0A4C1VNW2</accession>
<keyword evidence="10 16" id="KW-0378">Hydrolase</keyword>
<dbReference type="InterPro" id="IPR015655">
    <property type="entry name" value="PP2C"/>
</dbReference>
<gene>
    <name evidence="18" type="primary">PPM1B</name>
    <name evidence="18" type="ORF">EVAR_26453_1</name>
</gene>
<evidence type="ECO:0000256" key="15">
    <source>
        <dbReference type="ARBA" id="ARBA00023288"/>
    </source>
</evidence>
<proteinExistence type="inferred from homology"/>
<keyword evidence="7" id="KW-0597">Phosphoprotein</keyword>
<dbReference type="PROSITE" id="PS01032">
    <property type="entry name" value="PPM_1"/>
    <property type="match status" value="1"/>
</dbReference>
<evidence type="ECO:0000256" key="9">
    <source>
        <dbReference type="ARBA" id="ARBA00022723"/>
    </source>
</evidence>
<dbReference type="Proteomes" id="UP000299102">
    <property type="component" value="Unassembled WGS sequence"/>
</dbReference>
<comment type="similarity">
    <text evidence="5 16">Belongs to the PP2C family.</text>
</comment>
<evidence type="ECO:0000256" key="8">
    <source>
        <dbReference type="ARBA" id="ARBA00022707"/>
    </source>
</evidence>
<dbReference type="STRING" id="151549.A0A4C1VNW2"/>
<evidence type="ECO:0000259" key="17">
    <source>
        <dbReference type="PROSITE" id="PS51746"/>
    </source>
</evidence>
<keyword evidence="6" id="KW-0963">Cytoplasm</keyword>
<evidence type="ECO:0000256" key="1">
    <source>
        <dbReference type="ARBA" id="ARBA00001936"/>
    </source>
</evidence>
<dbReference type="GO" id="GO:0005829">
    <property type="term" value="C:cytosol"/>
    <property type="evidence" value="ECO:0007669"/>
    <property type="project" value="UniProtKB-SubCell"/>
</dbReference>
<dbReference type="GO" id="GO:0004722">
    <property type="term" value="F:protein serine/threonine phosphatase activity"/>
    <property type="evidence" value="ECO:0007669"/>
    <property type="project" value="InterPro"/>
</dbReference>
<keyword evidence="13" id="KW-0472">Membrane</keyword>
<evidence type="ECO:0000256" key="14">
    <source>
        <dbReference type="ARBA" id="ARBA00023211"/>
    </source>
</evidence>
<dbReference type="InterPro" id="IPR012911">
    <property type="entry name" value="PP2C_C"/>
</dbReference>
<dbReference type="Pfam" id="PF07830">
    <property type="entry name" value="PP2C_C"/>
    <property type="match status" value="2"/>
</dbReference>
<evidence type="ECO:0000313" key="19">
    <source>
        <dbReference type="Proteomes" id="UP000299102"/>
    </source>
</evidence>
<feature type="domain" description="PPM-type phosphatase" evidence="17">
    <location>
        <begin position="23"/>
        <end position="284"/>
    </location>
</feature>
<dbReference type="InterPro" id="IPR036580">
    <property type="entry name" value="PP2C_C_sf"/>
</dbReference>
<keyword evidence="8" id="KW-0519">Myristate</keyword>
<dbReference type="SUPFAM" id="SSF81606">
    <property type="entry name" value="PP2C-like"/>
    <property type="match status" value="1"/>
</dbReference>
<evidence type="ECO:0000256" key="5">
    <source>
        <dbReference type="ARBA" id="ARBA00006702"/>
    </source>
</evidence>
<name>A0A4C1VNW2_EUMVA</name>
<dbReference type="Gene3D" id="3.60.40.10">
    <property type="entry name" value="PPM-type phosphatase domain"/>
    <property type="match status" value="1"/>
</dbReference>
<evidence type="ECO:0000256" key="7">
    <source>
        <dbReference type="ARBA" id="ARBA00022553"/>
    </source>
</evidence>
<keyword evidence="15" id="KW-0449">Lipoprotein</keyword>
<dbReference type="GO" id="GO:0030145">
    <property type="term" value="F:manganese ion binding"/>
    <property type="evidence" value="ECO:0007669"/>
    <property type="project" value="InterPro"/>
</dbReference>
<dbReference type="PANTHER" id="PTHR47992">
    <property type="entry name" value="PROTEIN PHOSPHATASE"/>
    <property type="match status" value="1"/>
</dbReference>
<dbReference type="SMART" id="SM00332">
    <property type="entry name" value="PP2Cc"/>
    <property type="match status" value="1"/>
</dbReference>
<evidence type="ECO:0000256" key="11">
    <source>
        <dbReference type="ARBA" id="ARBA00022842"/>
    </source>
</evidence>
<dbReference type="Pfam" id="PF00481">
    <property type="entry name" value="PP2C"/>
    <property type="match status" value="1"/>
</dbReference>
<dbReference type="GO" id="GO:0000287">
    <property type="term" value="F:magnesium ion binding"/>
    <property type="evidence" value="ECO:0007669"/>
    <property type="project" value="InterPro"/>
</dbReference>
<comment type="caution">
    <text evidence="18">The sequence shown here is derived from an EMBL/GenBank/DDBJ whole genome shotgun (WGS) entry which is preliminary data.</text>
</comment>
<evidence type="ECO:0000256" key="4">
    <source>
        <dbReference type="ARBA" id="ARBA00004635"/>
    </source>
</evidence>
<evidence type="ECO:0000256" key="6">
    <source>
        <dbReference type="ARBA" id="ARBA00022490"/>
    </source>
</evidence>
<dbReference type="EMBL" id="BGZK01000387">
    <property type="protein sequence ID" value="GBP40788.1"/>
    <property type="molecule type" value="Genomic_DNA"/>
</dbReference>
<dbReference type="Gene3D" id="1.10.10.430">
    <property type="entry name" value="Phosphatase 2C, C-terminal domain suprefamily"/>
    <property type="match status" value="1"/>
</dbReference>
<dbReference type="OrthoDB" id="10264738at2759"/>
<evidence type="ECO:0000256" key="10">
    <source>
        <dbReference type="ARBA" id="ARBA00022801"/>
    </source>
</evidence>
<keyword evidence="19" id="KW-1185">Reference proteome</keyword>
<evidence type="ECO:0000313" key="18">
    <source>
        <dbReference type="EMBL" id="GBP40788.1"/>
    </source>
</evidence>
<dbReference type="AlphaFoldDB" id="A0A4C1VNW2"/>
<dbReference type="PROSITE" id="PS51746">
    <property type="entry name" value="PPM_2"/>
    <property type="match status" value="1"/>
</dbReference>
<organism evidence="18 19">
    <name type="scientific">Eumeta variegata</name>
    <name type="common">Bagworm moth</name>
    <name type="synonym">Eumeta japonica</name>
    <dbReference type="NCBI Taxonomy" id="151549"/>
    <lineage>
        <taxon>Eukaryota</taxon>
        <taxon>Metazoa</taxon>
        <taxon>Ecdysozoa</taxon>
        <taxon>Arthropoda</taxon>
        <taxon>Hexapoda</taxon>
        <taxon>Insecta</taxon>
        <taxon>Pterygota</taxon>
        <taxon>Neoptera</taxon>
        <taxon>Endopterygota</taxon>
        <taxon>Lepidoptera</taxon>
        <taxon>Glossata</taxon>
        <taxon>Ditrysia</taxon>
        <taxon>Tineoidea</taxon>
        <taxon>Psychidae</taxon>
        <taxon>Oiketicinae</taxon>
        <taxon>Eumeta</taxon>
    </lineage>
</organism>
<comment type="cofactor">
    <cofactor evidence="1">
        <name>Mn(2+)</name>
        <dbReference type="ChEBI" id="CHEBI:29035"/>
    </cofactor>
</comment>
<dbReference type="InterPro" id="IPR036457">
    <property type="entry name" value="PPM-type-like_dom_sf"/>
</dbReference>
<keyword evidence="11" id="KW-0460">Magnesium</keyword>
<reference evidence="18 19" key="1">
    <citation type="journal article" date="2019" name="Commun. Biol.">
        <title>The bagworm genome reveals a unique fibroin gene that provides high tensile strength.</title>
        <authorList>
            <person name="Kono N."/>
            <person name="Nakamura H."/>
            <person name="Ohtoshi R."/>
            <person name="Tomita M."/>
            <person name="Numata K."/>
            <person name="Arakawa K."/>
        </authorList>
    </citation>
    <scope>NUCLEOTIDE SEQUENCE [LARGE SCALE GENOMIC DNA]</scope>
</reference>
<dbReference type="GO" id="GO:0016020">
    <property type="term" value="C:membrane"/>
    <property type="evidence" value="ECO:0007669"/>
    <property type="project" value="UniProtKB-SubCell"/>
</dbReference>
<comment type="subcellular location">
    <subcellularLocation>
        <location evidence="3">Cytoplasm</location>
        <location evidence="3">Cytosol</location>
    </subcellularLocation>
    <subcellularLocation>
        <location evidence="4">Membrane</location>
        <topology evidence="4">Lipid-anchor</topology>
    </subcellularLocation>
</comment>
<dbReference type="CDD" id="cd00143">
    <property type="entry name" value="PP2Cc"/>
    <property type="match status" value="1"/>
</dbReference>
<evidence type="ECO:0000256" key="12">
    <source>
        <dbReference type="ARBA" id="ARBA00022912"/>
    </source>
</evidence>
<dbReference type="SUPFAM" id="SSF81601">
    <property type="entry name" value="Protein serine/threonine phosphatase 2C, C-terminal domain"/>
    <property type="match status" value="1"/>
</dbReference>
<protein>
    <submittedName>
        <fullName evidence="18">Protein phosphatase 1B</fullName>
    </submittedName>
</protein>
<dbReference type="FunFam" id="3.60.40.10:FF:000001">
    <property type="entry name" value="protein phosphatase 1B isoform X1"/>
    <property type="match status" value="1"/>
</dbReference>
<comment type="cofactor">
    <cofactor evidence="2">
        <name>Mg(2+)</name>
        <dbReference type="ChEBI" id="CHEBI:18420"/>
    </cofactor>
</comment>
<dbReference type="InterPro" id="IPR000222">
    <property type="entry name" value="PP2C_BS"/>
</dbReference>
<keyword evidence="9" id="KW-0479">Metal-binding</keyword>
<evidence type="ECO:0000256" key="3">
    <source>
        <dbReference type="ARBA" id="ARBA00004514"/>
    </source>
</evidence>
<sequence length="518" mass="57973">MGAFLNKPETKKYNESGEGNGLRYGVASMQGWRVEMEDAHHAQLTLNGTLSDWSYFAVFDGHAGARVSAHCADNLLECILQTDEFRREDIAEAIRAGFLDLDKKMRELPELSNGEEKSGSTAVCAFVSPKQIYIANCGDSRAVLARDGAPIFATRDHKPELPSEKSRIVQAGGSVMIQRVNGSLAVSRALGDYEYKKVVDLGPCEQLVSPEPEVSVHERCESQDEFLVLACDGVWDVMTNEALCAYVHWLLHLTDDLVAITNQVIDTCLYKGSKDNMSIVLVVFPAAPKPSADAQRADRELDETLRRRLTDLRTIDGYICHTYREACQRLGLLENDNHWELTLQEATLTTSAEQIRELFAIFLTTNPSNPKQLWDSFKRNMSDDILYQIRQANPELIIEFNDDIFNETLIRLEDKCLAINNQTLVEIGMPAPQRNTFTLIERNSGGTCTEEREDGATHFSWVLKELAAENIPGLPPGGGLAAKQVLLDKIYREFYPEHADSSETFDFQAELTDALGER</sequence>
<evidence type="ECO:0000256" key="16">
    <source>
        <dbReference type="RuleBase" id="RU003465"/>
    </source>
</evidence>
<keyword evidence="14" id="KW-0464">Manganese</keyword>
<dbReference type="InterPro" id="IPR001932">
    <property type="entry name" value="PPM-type_phosphatase-like_dom"/>
</dbReference>
<evidence type="ECO:0000256" key="2">
    <source>
        <dbReference type="ARBA" id="ARBA00001946"/>
    </source>
</evidence>